<organism evidence="1">
    <name type="scientific">Octopus bimaculoides</name>
    <name type="common">California two-spotted octopus</name>
    <dbReference type="NCBI Taxonomy" id="37653"/>
    <lineage>
        <taxon>Eukaryota</taxon>
        <taxon>Metazoa</taxon>
        <taxon>Spiralia</taxon>
        <taxon>Lophotrochozoa</taxon>
        <taxon>Mollusca</taxon>
        <taxon>Cephalopoda</taxon>
        <taxon>Coleoidea</taxon>
        <taxon>Octopodiformes</taxon>
        <taxon>Octopoda</taxon>
        <taxon>Incirrata</taxon>
        <taxon>Octopodidae</taxon>
        <taxon>Octopus</taxon>
    </lineage>
</organism>
<accession>A0A0L8ICY5</accession>
<dbReference type="EMBL" id="KQ415992">
    <property type="protein sequence ID" value="KOF99264.1"/>
    <property type="molecule type" value="Genomic_DNA"/>
</dbReference>
<gene>
    <name evidence="1" type="ORF">OCBIM_22018456mg</name>
</gene>
<reference evidence="1" key="1">
    <citation type="submission" date="2015-07" db="EMBL/GenBank/DDBJ databases">
        <title>MeaNS - Measles Nucleotide Surveillance Program.</title>
        <authorList>
            <person name="Tran T."/>
            <person name="Druce J."/>
        </authorList>
    </citation>
    <scope>NUCLEOTIDE SEQUENCE</scope>
    <source>
        <strain evidence="1">UCB-OBI-ISO-001</strain>
        <tissue evidence="1">Gonad</tissue>
    </source>
</reference>
<sequence>MYIRGRLYPVLYYVNISWRMAPDNDWRSKRSRNSNHTNIEDFFHQSVTF</sequence>
<proteinExistence type="predicted"/>
<name>A0A0L8ICY5_OCTBM</name>
<protein>
    <submittedName>
        <fullName evidence="1">Uncharacterized protein</fullName>
    </submittedName>
</protein>
<evidence type="ECO:0000313" key="1">
    <source>
        <dbReference type="EMBL" id="KOF99264.1"/>
    </source>
</evidence>
<dbReference type="AlphaFoldDB" id="A0A0L8ICY5"/>